<feature type="domain" description="TonB-dependent receptor-like beta-barrel" evidence="16">
    <location>
        <begin position="503"/>
        <end position="882"/>
    </location>
</feature>
<keyword evidence="10 12" id="KW-0472">Membrane</keyword>
<keyword evidence="11 12" id="KW-0998">Cell outer membrane</keyword>
<gene>
    <name evidence="18" type="ORF">NCF85_10605</name>
</gene>
<keyword evidence="3 12" id="KW-1134">Transmembrane beta strand</keyword>
<keyword evidence="18" id="KW-0675">Receptor</keyword>
<evidence type="ECO:0000256" key="9">
    <source>
        <dbReference type="ARBA" id="ARBA00023077"/>
    </source>
</evidence>
<evidence type="ECO:0000256" key="7">
    <source>
        <dbReference type="ARBA" id="ARBA00023004"/>
    </source>
</evidence>
<evidence type="ECO:0000256" key="6">
    <source>
        <dbReference type="ARBA" id="ARBA00022729"/>
    </source>
</evidence>
<name>A0ABY4U8C7_9SPHN</name>
<comment type="similarity">
    <text evidence="12 14">Belongs to the TonB-dependent receptor family.</text>
</comment>
<evidence type="ECO:0000259" key="16">
    <source>
        <dbReference type="Pfam" id="PF00593"/>
    </source>
</evidence>
<dbReference type="InterPro" id="IPR000531">
    <property type="entry name" value="Beta-barrel_TonB"/>
</dbReference>
<evidence type="ECO:0000256" key="10">
    <source>
        <dbReference type="ARBA" id="ARBA00023136"/>
    </source>
</evidence>
<keyword evidence="6 15" id="KW-0732">Signal</keyword>
<dbReference type="PANTHER" id="PTHR32552:SF81">
    <property type="entry name" value="TONB-DEPENDENT OUTER MEMBRANE RECEPTOR"/>
    <property type="match status" value="1"/>
</dbReference>
<evidence type="ECO:0000256" key="12">
    <source>
        <dbReference type="PROSITE-ProRule" id="PRU01360"/>
    </source>
</evidence>
<dbReference type="EMBL" id="CP098494">
    <property type="protein sequence ID" value="USA60553.1"/>
    <property type="molecule type" value="Genomic_DNA"/>
</dbReference>
<proteinExistence type="inferred from homology"/>
<keyword evidence="2 12" id="KW-0813">Transport</keyword>
<dbReference type="PROSITE" id="PS52016">
    <property type="entry name" value="TONB_DEPENDENT_REC_3"/>
    <property type="match status" value="1"/>
</dbReference>
<keyword evidence="8" id="KW-0406">Ion transport</keyword>
<evidence type="ECO:0000256" key="8">
    <source>
        <dbReference type="ARBA" id="ARBA00023065"/>
    </source>
</evidence>
<keyword evidence="7" id="KW-0408">Iron</keyword>
<keyword evidence="5 12" id="KW-0812">Transmembrane</keyword>
<organism evidence="18 19">
    <name type="scientific">Qipengyuania citrea</name>
    <dbReference type="NCBI Taxonomy" id="225971"/>
    <lineage>
        <taxon>Bacteria</taxon>
        <taxon>Pseudomonadati</taxon>
        <taxon>Pseudomonadota</taxon>
        <taxon>Alphaproteobacteria</taxon>
        <taxon>Sphingomonadales</taxon>
        <taxon>Erythrobacteraceae</taxon>
        <taxon>Qipengyuania</taxon>
    </lineage>
</organism>
<evidence type="ECO:0000259" key="17">
    <source>
        <dbReference type="Pfam" id="PF07715"/>
    </source>
</evidence>
<sequence length="921" mass="98139">MKRFNLRHQCALGALAGAMAFAPSAASAQDTATTEQDTDLVAAADVDDGNVIIVRAQGRDQTLSDVPVAVSAVTAETLQKSGVADIRDMNQVAPSLLISSTGNESNGSARIRGIGTVGDNPGLESSVAVFIDGVYRSRSGNALSELGPLDRVEILRGPQGTLGGRNSSAGLINIYTAPPEMDGFSGYGAFTYGNYDAIRVEGGINAPLGETVAARVDGVYFQRDGFYNDVVNDTRVNDRDRYLIRGQLLFEPTSDLSIRLVGDYSKKDEACCAATFVQPSFAPLARLSDDLPPTSADAKFDYPGSLTPALTSTANPIIPVLLALGQDPRALNQSTFNRDIYVTPGRSYQGETEDYGISGEVNWDFGNVTMTSITGYRDYSNFQGSDTDYTQVDILYRAPGPNAGAREFKTFTQELRFNGSLLDDRIDWLVGGFYANEKLETRDNLRFGTQYGAFAPCRVVNAVNPALASPLSTGCLSAGGRAALLAANGGAGAFGAATPLIFAGLDNLAQINDLGGTGDVYNQKSENFALFTHNIVHITDKLDLTLGLRYTNETKDFNASFGNDNVICPQNRALLGSLLGVPSLAGLAGGIISLSCQGNSTSELDGVSLADTRDEDQFTGTAILSYKATPDLLFYGSYSRGYKAGGFNLDRSALTTPVAFNVNTLDPTNLQFEEETVDAFEIGAKYQTRQFGVSVAAFRQEFTNFQLNTFNGSVFLVQNINACKDDLGGADRDNSAATGACASDRTKPGVVAKGVEIEANLSPVRDLTATLGLTYADTSFADNLIGNEDGTPLDPALRLLPGDNMSNAPEIVATSSLSWTPPIGDSGMRGLFFVNARMTSDYNTGSDLLYGKEQDGFVVVNGRIGVTNIGGSFSVEGWVQNLFDTDYTQVAFNTPFVAEQQTYSAFLAEPRTYGVTVRAEF</sequence>
<evidence type="ECO:0000256" key="13">
    <source>
        <dbReference type="PROSITE-ProRule" id="PRU10144"/>
    </source>
</evidence>
<feature type="domain" description="TonB-dependent receptor plug" evidence="17">
    <location>
        <begin position="63"/>
        <end position="170"/>
    </location>
</feature>
<evidence type="ECO:0000256" key="15">
    <source>
        <dbReference type="SAM" id="SignalP"/>
    </source>
</evidence>
<feature type="chain" id="PRO_5047469167" evidence="15">
    <location>
        <begin position="29"/>
        <end position="921"/>
    </location>
</feature>
<evidence type="ECO:0000256" key="11">
    <source>
        <dbReference type="ARBA" id="ARBA00023237"/>
    </source>
</evidence>
<dbReference type="InterPro" id="IPR012910">
    <property type="entry name" value="Plug_dom"/>
</dbReference>
<dbReference type="RefSeq" id="WP_301641589.1">
    <property type="nucleotide sequence ID" value="NZ_CP098494.1"/>
</dbReference>
<keyword evidence="4" id="KW-0410">Iron transport</keyword>
<keyword evidence="19" id="KW-1185">Reference proteome</keyword>
<dbReference type="PROSITE" id="PS01156">
    <property type="entry name" value="TONB_DEPENDENT_REC_2"/>
    <property type="match status" value="1"/>
</dbReference>
<evidence type="ECO:0000256" key="5">
    <source>
        <dbReference type="ARBA" id="ARBA00022692"/>
    </source>
</evidence>
<keyword evidence="9 14" id="KW-0798">TonB box</keyword>
<evidence type="ECO:0000256" key="2">
    <source>
        <dbReference type="ARBA" id="ARBA00022448"/>
    </source>
</evidence>
<feature type="short sequence motif" description="TonB C-terminal box" evidence="13">
    <location>
        <begin position="904"/>
        <end position="921"/>
    </location>
</feature>
<evidence type="ECO:0000313" key="18">
    <source>
        <dbReference type="EMBL" id="USA60553.1"/>
    </source>
</evidence>
<accession>A0ABY4U8C7</accession>
<dbReference type="SUPFAM" id="SSF56935">
    <property type="entry name" value="Porins"/>
    <property type="match status" value="1"/>
</dbReference>
<dbReference type="InterPro" id="IPR036942">
    <property type="entry name" value="Beta-barrel_TonB_sf"/>
</dbReference>
<protein>
    <submittedName>
        <fullName evidence="18">TonB-dependent receptor</fullName>
    </submittedName>
</protein>
<feature type="signal peptide" evidence="15">
    <location>
        <begin position="1"/>
        <end position="28"/>
    </location>
</feature>
<dbReference type="Gene3D" id="2.40.170.20">
    <property type="entry name" value="TonB-dependent receptor, beta-barrel domain"/>
    <property type="match status" value="3"/>
</dbReference>
<dbReference type="Pfam" id="PF07715">
    <property type="entry name" value="Plug"/>
    <property type="match status" value="1"/>
</dbReference>
<evidence type="ECO:0000313" key="19">
    <source>
        <dbReference type="Proteomes" id="UP001056619"/>
    </source>
</evidence>
<dbReference type="Pfam" id="PF00593">
    <property type="entry name" value="TonB_dep_Rec_b-barrel"/>
    <property type="match status" value="1"/>
</dbReference>
<comment type="subcellular location">
    <subcellularLocation>
        <location evidence="1 12">Cell outer membrane</location>
        <topology evidence="1 12">Multi-pass membrane protein</topology>
    </subcellularLocation>
</comment>
<evidence type="ECO:0000256" key="1">
    <source>
        <dbReference type="ARBA" id="ARBA00004571"/>
    </source>
</evidence>
<evidence type="ECO:0000256" key="4">
    <source>
        <dbReference type="ARBA" id="ARBA00022496"/>
    </source>
</evidence>
<dbReference type="InterPro" id="IPR010917">
    <property type="entry name" value="TonB_rcpt_CS"/>
</dbReference>
<dbReference type="InterPro" id="IPR039426">
    <property type="entry name" value="TonB-dep_rcpt-like"/>
</dbReference>
<evidence type="ECO:0000256" key="3">
    <source>
        <dbReference type="ARBA" id="ARBA00022452"/>
    </source>
</evidence>
<reference evidence="18 19" key="1">
    <citation type="submission" date="2022-06" db="EMBL/GenBank/DDBJ databases">
        <authorList>
            <person name="Liu G."/>
        </authorList>
    </citation>
    <scope>NUCLEOTIDE SEQUENCE [LARGE SCALE GENOMIC DNA]</scope>
    <source>
        <strain evidence="18 19">E4</strain>
    </source>
</reference>
<dbReference type="Proteomes" id="UP001056619">
    <property type="component" value="Chromosome"/>
</dbReference>
<evidence type="ECO:0000256" key="14">
    <source>
        <dbReference type="RuleBase" id="RU003357"/>
    </source>
</evidence>
<dbReference type="PANTHER" id="PTHR32552">
    <property type="entry name" value="FERRICHROME IRON RECEPTOR-RELATED"/>
    <property type="match status" value="1"/>
</dbReference>